<dbReference type="PANTHER" id="PTHR48081:SF8">
    <property type="entry name" value="ALPHA_BETA HYDROLASE FOLD-3 DOMAIN-CONTAINING PROTEIN-RELATED"/>
    <property type="match status" value="1"/>
</dbReference>
<keyword evidence="2 4" id="KW-0378">Hydrolase</keyword>
<dbReference type="InterPro" id="IPR029058">
    <property type="entry name" value="AB_hydrolase_fold"/>
</dbReference>
<dbReference type="FunFam" id="3.40.50.1820:FF:000089">
    <property type="entry name" value="Alpha/beta hydrolase"/>
    <property type="match status" value="1"/>
</dbReference>
<dbReference type="SUPFAM" id="SSF53474">
    <property type="entry name" value="alpha/beta-Hydrolases"/>
    <property type="match status" value="1"/>
</dbReference>
<evidence type="ECO:0000256" key="1">
    <source>
        <dbReference type="ARBA" id="ARBA00010515"/>
    </source>
</evidence>
<comment type="caution">
    <text evidence="4">The sequence shown here is derived from an EMBL/GenBank/DDBJ whole genome shotgun (WGS) entry which is preliminary data.</text>
</comment>
<name>A0A7W6H4R5_9HYPH</name>
<evidence type="ECO:0000313" key="4">
    <source>
        <dbReference type="EMBL" id="MBB3997879.1"/>
    </source>
</evidence>
<comment type="similarity">
    <text evidence="1">Belongs to the 'GDXG' lipolytic enzyme family.</text>
</comment>
<dbReference type="GO" id="GO:0016787">
    <property type="term" value="F:hydrolase activity"/>
    <property type="evidence" value="ECO:0007669"/>
    <property type="project" value="UniProtKB-KW"/>
</dbReference>
<proteinExistence type="inferred from homology"/>
<dbReference type="PANTHER" id="PTHR48081">
    <property type="entry name" value="AB HYDROLASE SUPERFAMILY PROTEIN C4A8.06C"/>
    <property type="match status" value="1"/>
</dbReference>
<accession>A0A7W6H4R5</accession>
<dbReference type="Proteomes" id="UP000542776">
    <property type="component" value="Unassembled WGS sequence"/>
</dbReference>
<evidence type="ECO:0000256" key="2">
    <source>
        <dbReference type="ARBA" id="ARBA00022801"/>
    </source>
</evidence>
<dbReference type="Gene3D" id="3.40.50.1820">
    <property type="entry name" value="alpha/beta hydrolase"/>
    <property type="match status" value="1"/>
</dbReference>
<dbReference type="EMBL" id="JACIEK010000003">
    <property type="protein sequence ID" value="MBB3997879.1"/>
    <property type="molecule type" value="Genomic_DNA"/>
</dbReference>
<dbReference type="InterPro" id="IPR013094">
    <property type="entry name" value="AB_hydrolase_3"/>
</dbReference>
<dbReference type="Pfam" id="PF07859">
    <property type="entry name" value="Abhydrolase_3"/>
    <property type="match status" value="1"/>
</dbReference>
<evidence type="ECO:0000259" key="3">
    <source>
        <dbReference type="Pfam" id="PF07859"/>
    </source>
</evidence>
<gene>
    <name evidence="4" type="ORF">GGR04_001717</name>
</gene>
<protein>
    <submittedName>
        <fullName evidence="4">Acetyl esterase</fullName>
        <ecNumber evidence="4">3.1.1.-</ecNumber>
    </submittedName>
</protein>
<reference evidence="4 5" key="1">
    <citation type="submission" date="2020-08" db="EMBL/GenBank/DDBJ databases">
        <title>Genomic Encyclopedia of Type Strains, Phase IV (KMG-IV): sequencing the most valuable type-strain genomes for metagenomic binning, comparative biology and taxonomic classification.</title>
        <authorList>
            <person name="Goeker M."/>
        </authorList>
    </citation>
    <scope>NUCLEOTIDE SEQUENCE [LARGE SCALE GENOMIC DNA]</scope>
    <source>
        <strain evidence="4 5">DSM 102238</strain>
    </source>
</reference>
<feature type="domain" description="Alpha/beta hydrolase fold-3" evidence="3">
    <location>
        <begin position="92"/>
        <end position="298"/>
    </location>
</feature>
<keyword evidence="5" id="KW-1185">Reference proteome</keyword>
<organism evidence="4 5">
    <name type="scientific">Aureimonas pseudogalii</name>
    <dbReference type="NCBI Taxonomy" id="1744844"/>
    <lineage>
        <taxon>Bacteria</taxon>
        <taxon>Pseudomonadati</taxon>
        <taxon>Pseudomonadota</taxon>
        <taxon>Alphaproteobacteria</taxon>
        <taxon>Hyphomicrobiales</taxon>
        <taxon>Aurantimonadaceae</taxon>
        <taxon>Aureimonas</taxon>
    </lineage>
</organism>
<dbReference type="RefSeq" id="WP_183199433.1">
    <property type="nucleotide sequence ID" value="NZ_JACIEK010000003.1"/>
</dbReference>
<evidence type="ECO:0000313" key="5">
    <source>
        <dbReference type="Proteomes" id="UP000542776"/>
    </source>
</evidence>
<dbReference type="AlphaFoldDB" id="A0A7W6H4R5"/>
<dbReference type="InterPro" id="IPR050300">
    <property type="entry name" value="GDXG_lipolytic_enzyme"/>
</dbReference>
<sequence length="324" mass="34134">MTGLRSDPQRESPVLTDGARAVLALADPTAPPFETGTPQAARAAYDAGRPAVQGERAAVAAVRDLVIEDGIGALPARLYRGHGAPASGAPALLYLHGGGWVLGGLDSHDEVCRAFADMAGAVVLCPDYRLAPEHRFPAAVEDGRRALAWLRKRAGEFGVDPARIAVGGDSAGGNLATVTALAARGDDAPPLTAQLLFYPNTDAAQDSDSFRLFASGYGLTAATMRWFRDLTIRDAADLADWRFSPLKSADLTGAPPAYVAIAEADILADEGIAYARRLEAAGVPTVFERWPGLIHGFVSMGRHIPQSREAIAAAVAAWKRFEAR</sequence>
<dbReference type="EC" id="3.1.1.-" evidence="4"/>